<sequence>MYITNYRSPIARILKRKKRRNQSEVSLPVDFDRAQRDYWCQVRQSEAFDIGNASIPSNMCGMITGLFPIDCIRERGYPYHVLVNLYAKVGLHRYNMLKVTKKSLLKFNMLQNLILRDEMITKKPLIPHFHGDAVDDGFFKGELPDWPSDDALNDGKRFYSVRLFKSEWQANYWISMYLELVICAHDRMI</sequence>
<dbReference type="AlphaFoldDB" id="A0A078GTG0"/>
<dbReference type="Proteomes" id="UP000028999">
    <property type="component" value="Unassembled WGS sequence"/>
</dbReference>
<proteinExistence type="predicted"/>
<name>A0A078GTG0_BRANA</name>
<gene>
    <name evidence="1" type="primary">BnaC07g12970D</name>
    <name evidence="1" type="ORF">GSBRNA2T00040359001</name>
</gene>
<dbReference type="Pfam" id="PF04776">
    <property type="entry name" value="protein_MS5"/>
    <property type="match status" value="1"/>
</dbReference>
<dbReference type="STRING" id="3708.A0A078GTG0"/>
<protein>
    <submittedName>
        <fullName evidence="1">BnaC07g12970D protein</fullName>
    </submittedName>
</protein>
<dbReference type="Gramene" id="CDY28469">
    <property type="protein sequence ID" value="CDY28469"/>
    <property type="gene ID" value="GSBRNA2T00040359001"/>
</dbReference>
<dbReference type="EMBL" id="LK032220">
    <property type="protein sequence ID" value="CDY28469.1"/>
    <property type="molecule type" value="Genomic_DNA"/>
</dbReference>
<evidence type="ECO:0000313" key="1">
    <source>
        <dbReference type="EMBL" id="CDY28469.1"/>
    </source>
</evidence>
<evidence type="ECO:0000313" key="2">
    <source>
        <dbReference type="Proteomes" id="UP000028999"/>
    </source>
</evidence>
<dbReference type="PANTHER" id="PTHR31260">
    <property type="entry name" value="CYSTATIN/MONELLIN SUPERFAMILY PROTEIN"/>
    <property type="match status" value="1"/>
</dbReference>
<keyword evidence="2" id="KW-1185">Reference proteome</keyword>
<accession>A0A078GTG0</accession>
<dbReference type="PANTHER" id="PTHR31260:SF35">
    <property type="entry name" value="MALECTIN-LIKE DOMAIN-CONTAINING PROTEIN"/>
    <property type="match status" value="1"/>
</dbReference>
<organism evidence="1 2">
    <name type="scientific">Brassica napus</name>
    <name type="common">Rape</name>
    <dbReference type="NCBI Taxonomy" id="3708"/>
    <lineage>
        <taxon>Eukaryota</taxon>
        <taxon>Viridiplantae</taxon>
        <taxon>Streptophyta</taxon>
        <taxon>Embryophyta</taxon>
        <taxon>Tracheophyta</taxon>
        <taxon>Spermatophyta</taxon>
        <taxon>Magnoliopsida</taxon>
        <taxon>eudicotyledons</taxon>
        <taxon>Gunneridae</taxon>
        <taxon>Pentapetalae</taxon>
        <taxon>rosids</taxon>
        <taxon>malvids</taxon>
        <taxon>Brassicales</taxon>
        <taxon>Brassicaceae</taxon>
        <taxon>Brassiceae</taxon>
        <taxon>Brassica</taxon>
    </lineage>
</organism>
<dbReference type="PaxDb" id="3708-A0A078GTG0"/>
<dbReference type="InterPro" id="IPR006462">
    <property type="entry name" value="MS5"/>
</dbReference>
<reference evidence="1 2" key="1">
    <citation type="journal article" date="2014" name="Science">
        <title>Plant genetics. Early allopolyploid evolution in the post-Neolithic Brassica napus oilseed genome.</title>
        <authorList>
            <person name="Chalhoub B."/>
            <person name="Denoeud F."/>
            <person name="Liu S."/>
            <person name="Parkin I.A."/>
            <person name="Tang H."/>
            <person name="Wang X."/>
            <person name="Chiquet J."/>
            <person name="Belcram H."/>
            <person name="Tong C."/>
            <person name="Samans B."/>
            <person name="Correa M."/>
            <person name="Da Silva C."/>
            <person name="Just J."/>
            <person name="Falentin C."/>
            <person name="Koh C.S."/>
            <person name="Le Clainche I."/>
            <person name="Bernard M."/>
            <person name="Bento P."/>
            <person name="Noel B."/>
            <person name="Labadie K."/>
            <person name="Alberti A."/>
            <person name="Charles M."/>
            <person name="Arnaud D."/>
            <person name="Guo H."/>
            <person name="Daviaud C."/>
            <person name="Alamery S."/>
            <person name="Jabbari K."/>
            <person name="Zhao M."/>
            <person name="Edger P.P."/>
            <person name="Chelaifa H."/>
            <person name="Tack D."/>
            <person name="Lassalle G."/>
            <person name="Mestiri I."/>
            <person name="Schnel N."/>
            <person name="Le Paslier M.C."/>
            <person name="Fan G."/>
            <person name="Renault V."/>
            <person name="Bayer P.E."/>
            <person name="Golicz A.A."/>
            <person name="Manoli S."/>
            <person name="Lee T.H."/>
            <person name="Thi V.H."/>
            <person name="Chalabi S."/>
            <person name="Hu Q."/>
            <person name="Fan C."/>
            <person name="Tollenaere R."/>
            <person name="Lu Y."/>
            <person name="Battail C."/>
            <person name="Shen J."/>
            <person name="Sidebottom C.H."/>
            <person name="Wang X."/>
            <person name="Canaguier A."/>
            <person name="Chauveau A."/>
            <person name="Berard A."/>
            <person name="Deniot G."/>
            <person name="Guan M."/>
            <person name="Liu Z."/>
            <person name="Sun F."/>
            <person name="Lim Y.P."/>
            <person name="Lyons E."/>
            <person name="Town C.D."/>
            <person name="Bancroft I."/>
            <person name="Wang X."/>
            <person name="Meng J."/>
            <person name="Ma J."/>
            <person name="Pires J.C."/>
            <person name="King G.J."/>
            <person name="Brunel D."/>
            <person name="Delourme R."/>
            <person name="Renard M."/>
            <person name="Aury J.M."/>
            <person name="Adams K.L."/>
            <person name="Batley J."/>
            <person name="Snowdon R.J."/>
            <person name="Tost J."/>
            <person name="Edwards D."/>
            <person name="Zhou Y."/>
            <person name="Hua W."/>
            <person name="Sharpe A.G."/>
            <person name="Paterson A.H."/>
            <person name="Guan C."/>
            <person name="Wincker P."/>
        </authorList>
    </citation>
    <scope>NUCLEOTIDE SEQUENCE [LARGE SCALE GENOMIC DNA]</scope>
    <source>
        <strain evidence="2">cv. Darmor-bzh</strain>
    </source>
</reference>